<gene>
    <name evidence="2" type="ORF">J7S33_30240</name>
    <name evidence="1" type="ORF">JOE68_005782</name>
</gene>
<name>A0A8T8HXF3_9PSEU</name>
<keyword evidence="1" id="KW-0456">Lyase</keyword>
<dbReference type="EMBL" id="JAFBCL010000001">
    <property type="protein sequence ID" value="MBM7814917.1"/>
    <property type="molecule type" value="Genomic_DNA"/>
</dbReference>
<dbReference type="GO" id="GO:0005737">
    <property type="term" value="C:cytoplasm"/>
    <property type="evidence" value="ECO:0007669"/>
    <property type="project" value="TreeGrafter"/>
</dbReference>
<organism evidence="2 3">
    <name type="scientific">Saccharothrix algeriensis</name>
    <dbReference type="NCBI Taxonomy" id="173560"/>
    <lineage>
        <taxon>Bacteria</taxon>
        <taxon>Bacillati</taxon>
        <taxon>Actinomycetota</taxon>
        <taxon>Actinomycetes</taxon>
        <taxon>Pseudonocardiales</taxon>
        <taxon>Pseudonocardiaceae</taxon>
        <taxon>Saccharothrix</taxon>
    </lineage>
</organism>
<evidence type="ECO:0000313" key="4">
    <source>
        <dbReference type="Proteomes" id="UP001195724"/>
    </source>
</evidence>
<accession>A0A8T8HXF3</accession>
<dbReference type="GO" id="GO:0008684">
    <property type="term" value="F:2-oxopent-4-enoate hydratase activity"/>
    <property type="evidence" value="ECO:0007669"/>
    <property type="project" value="UniProtKB-EC"/>
</dbReference>
<dbReference type="SUPFAM" id="SSF56529">
    <property type="entry name" value="FAH"/>
    <property type="match status" value="1"/>
</dbReference>
<dbReference type="InterPro" id="IPR050772">
    <property type="entry name" value="Hydratase-Decarb/MhpD_sf"/>
</dbReference>
<dbReference type="Proteomes" id="UP001195724">
    <property type="component" value="Unassembled WGS sequence"/>
</dbReference>
<reference evidence="1 4" key="1">
    <citation type="submission" date="2021-01" db="EMBL/GenBank/DDBJ databases">
        <title>Sequencing the genomes of 1000 actinobacteria strains.</title>
        <authorList>
            <person name="Klenk H.-P."/>
        </authorList>
    </citation>
    <scope>NUCLEOTIDE SEQUENCE [LARGE SCALE GENOMIC DNA]</scope>
    <source>
        <strain evidence="1 4">DSM 44581</strain>
    </source>
</reference>
<dbReference type="AlphaFoldDB" id="A0A8T8HXF3"/>
<evidence type="ECO:0000313" key="3">
    <source>
        <dbReference type="Proteomes" id="UP000671828"/>
    </source>
</evidence>
<dbReference type="InterPro" id="IPR036663">
    <property type="entry name" value="Fumarylacetoacetase_C_sf"/>
</dbReference>
<dbReference type="PANTHER" id="PTHR30143:SF0">
    <property type="entry name" value="2-KETO-4-PENTENOATE HYDRATASE"/>
    <property type="match status" value="1"/>
</dbReference>
<sequence>MTTTGTTRDARATAPPGAATCGHVVTAASRAHRRELGVDEPTTDLLLTAQLHLGRTPVAAASKLHSGLLFALGRALDEDATVFDAARAVEHVAPAVEVVGEDGARAVAPGTAPARLDAVDLRLAGCLVHRNGEIAETGAGGVLLGSPLEALVWLARTGARPRAGQLVLVSSMTRAVPVGPGDTAVVSVAGLGVATARLVPAAEEVR</sequence>
<reference evidence="2" key="2">
    <citation type="submission" date="2021-04" db="EMBL/GenBank/DDBJ databases">
        <title>Saccharothrix algeriensis WGS.</title>
        <authorList>
            <person name="Stuskova K."/>
            <person name="Hakalova E."/>
            <person name="Tebbal A.B."/>
            <person name="Eichmeier A."/>
        </authorList>
    </citation>
    <scope>NUCLEOTIDE SEQUENCE</scope>
    <source>
        <strain evidence="2">NRRL B-24137</strain>
    </source>
</reference>
<dbReference type="PANTHER" id="PTHR30143">
    <property type="entry name" value="ACID HYDRATASE"/>
    <property type="match status" value="1"/>
</dbReference>
<dbReference type="EC" id="4.2.1.80" evidence="1"/>
<dbReference type="Gene3D" id="3.90.850.10">
    <property type="entry name" value="Fumarylacetoacetase-like, C-terminal domain"/>
    <property type="match status" value="1"/>
</dbReference>
<dbReference type="Proteomes" id="UP000671828">
    <property type="component" value="Chromosome"/>
</dbReference>
<dbReference type="EMBL" id="CP072788">
    <property type="protein sequence ID" value="QTR03186.1"/>
    <property type="molecule type" value="Genomic_DNA"/>
</dbReference>
<evidence type="ECO:0000313" key="1">
    <source>
        <dbReference type="EMBL" id="MBM7814917.1"/>
    </source>
</evidence>
<protein>
    <submittedName>
        <fullName evidence="2">2-keto-4-pentenoate hydratase</fullName>
        <ecNumber evidence="1">4.2.1.80</ecNumber>
    </submittedName>
</protein>
<evidence type="ECO:0000313" key="2">
    <source>
        <dbReference type="EMBL" id="QTR03186.1"/>
    </source>
</evidence>
<proteinExistence type="predicted"/>
<dbReference type="RefSeq" id="WP_204845501.1">
    <property type="nucleotide sequence ID" value="NZ_JAFBCL010000001.1"/>
</dbReference>
<keyword evidence="4" id="KW-1185">Reference proteome</keyword>